<reference evidence="2 3" key="1">
    <citation type="submission" date="2020-05" db="EMBL/GenBank/DDBJ databases">
        <title>Bremerella alba sp. nov., a novel planctomycete isolated from the surface of the macroalga Fucus spiralis.</title>
        <authorList>
            <person name="Godinho O."/>
            <person name="Botelho R."/>
            <person name="Albuquerque L."/>
            <person name="Wiegand S."/>
            <person name="Da Costa M.S."/>
            <person name="Lobo-Da-Cunha A."/>
            <person name="Jogler C."/>
            <person name="Lage O.M."/>
        </authorList>
    </citation>
    <scope>NUCLEOTIDE SEQUENCE [LARGE SCALE GENOMIC DNA]</scope>
    <source>
        <strain evidence="2 3">FF15</strain>
    </source>
</reference>
<organism evidence="2 3">
    <name type="scientific">Bremerella alba</name>
    <dbReference type="NCBI Taxonomy" id="980252"/>
    <lineage>
        <taxon>Bacteria</taxon>
        <taxon>Pseudomonadati</taxon>
        <taxon>Planctomycetota</taxon>
        <taxon>Planctomycetia</taxon>
        <taxon>Pirellulales</taxon>
        <taxon>Pirellulaceae</taxon>
        <taxon>Bremerella</taxon>
    </lineage>
</organism>
<keyword evidence="1" id="KW-0472">Membrane</keyword>
<dbReference type="Proteomes" id="UP000551616">
    <property type="component" value="Unassembled WGS sequence"/>
</dbReference>
<name>A0A7V8V251_9BACT</name>
<comment type="caution">
    <text evidence="2">The sequence shown here is derived from an EMBL/GenBank/DDBJ whole genome shotgun (WGS) entry which is preliminary data.</text>
</comment>
<keyword evidence="1" id="KW-1133">Transmembrane helix</keyword>
<sequence length="592" mass="66989">MSAYLILLGLITSAWAIVGFSVAMLLLKLRWNLIGGVLLAFIGFILPMCVGVNALDQSGNHSGMRLRDATTIFGMLEFSYEVLLLVSVAGMITGVLAGTIVGLCPRTNDEGARQRNARSWTTWKLIVAGPLAMTVVSTLFFLADIRAKDRLAQFRDKHETFLDVQEEVAPRQQNGAAIVHDALLLALLEDESPDWILHDYRQMKNQPQPVLATIRRNDFDLLKIFLPSFPHTQQVLDYAKRHEASFLNLRSKVLEEGLEYRHWDEEVARFTAVHALAQLQQGDVDSALNDLKLLRVMAAQTLDRRIEDSFSFVQIEEFRYLVFQGMLGKTTPVPDQAYDEMLTDVGDIDASLRRSLKRNTSQEIVRSIDNLLHEHPDERLDFAAIYQRVTERIIYQEHIPDCTHRLENEINQTFQSTTDPFVVTPGVAFPMLWNMNEAWLLTSQLSSHAYQAIQYRFKHHTRLELVKAVRMLQRERSQKNRFLTQQEFVIGATSSQLTSAIPLEYLTLHNPTTGKAEGAIVASPLHAQLDDYLGLYFGPAIFPIVDAKSPSMKIRDTQFNGTWELASVKSAPMRLMIPTPKASTSNPSPPMR</sequence>
<evidence type="ECO:0000256" key="1">
    <source>
        <dbReference type="SAM" id="Phobius"/>
    </source>
</evidence>
<evidence type="ECO:0000313" key="3">
    <source>
        <dbReference type="Proteomes" id="UP000551616"/>
    </source>
</evidence>
<feature type="transmembrane region" description="Helical" evidence="1">
    <location>
        <begin position="125"/>
        <end position="143"/>
    </location>
</feature>
<evidence type="ECO:0000313" key="2">
    <source>
        <dbReference type="EMBL" id="MBA2113524.1"/>
    </source>
</evidence>
<gene>
    <name evidence="2" type="ORF">HOV93_06730</name>
</gene>
<dbReference type="EMBL" id="JABRWO010000001">
    <property type="protein sequence ID" value="MBA2113524.1"/>
    <property type="molecule type" value="Genomic_DNA"/>
</dbReference>
<accession>A0A7V8V251</accession>
<proteinExistence type="predicted"/>
<feature type="transmembrane region" description="Helical" evidence="1">
    <location>
        <begin position="33"/>
        <end position="55"/>
    </location>
</feature>
<keyword evidence="1" id="KW-0812">Transmembrane</keyword>
<protein>
    <submittedName>
        <fullName evidence="2">Uncharacterized protein</fullName>
    </submittedName>
</protein>
<dbReference type="RefSeq" id="WP_207394988.1">
    <property type="nucleotide sequence ID" value="NZ_JABRWO010000001.1"/>
</dbReference>
<feature type="transmembrane region" description="Helical" evidence="1">
    <location>
        <begin position="82"/>
        <end position="104"/>
    </location>
</feature>
<feature type="transmembrane region" description="Helical" evidence="1">
    <location>
        <begin position="6"/>
        <end position="26"/>
    </location>
</feature>
<dbReference type="AlphaFoldDB" id="A0A7V8V251"/>
<keyword evidence="3" id="KW-1185">Reference proteome</keyword>